<name>A0ABN8DB11_9STRA</name>
<proteinExistence type="predicted"/>
<protein>
    <submittedName>
        <fullName evidence="2">Uncharacterized protein</fullName>
    </submittedName>
</protein>
<sequence>MSSPTVIVFAARQTTAPSRAAVDGLADKRTGAETGRSSAGKLPSRCYTVRHSGASSGGCGGPSNGLRKLVSEPCQAGSEAPHFAGIGP</sequence>
<dbReference type="EMBL" id="CAKLCB010000388">
    <property type="protein sequence ID" value="CAH0522322.1"/>
    <property type="molecule type" value="Genomic_DNA"/>
</dbReference>
<gene>
    <name evidence="2" type="ORF">PBS001_LOCUS8754</name>
</gene>
<evidence type="ECO:0000313" key="2">
    <source>
        <dbReference type="EMBL" id="CAH0522322.1"/>
    </source>
</evidence>
<accession>A0ABN8DB11</accession>
<reference evidence="2 3" key="1">
    <citation type="submission" date="2021-11" db="EMBL/GenBank/DDBJ databases">
        <authorList>
            <person name="Islam A."/>
            <person name="Islam S."/>
            <person name="Flora M.S."/>
            <person name="Rahman M."/>
            <person name="Ziaur R.M."/>
            <person name="Epstein J.H."/>
            <person name="Hassan M."/>
            <person name="Klassen M."/>
            <person name="Woodard K."/>
            <person name="Webb A."/>
            <person name="Webby R.J."/>
            <person name="El Zowalaty M.E."/>
        </authorList>
    </citation>
    <scope>NUCLEOTIDE SEQUENCE [LARGE SCALE GENOMIC DNA]</scope>
    <source>
        <strain evidence="2">Pbs1</strain>
    </source>
</reference>
<evidence type="ECO:0000313" key="3">
    <source>
        <dbReference type="Proteomes" id="UP001158986"/>
    </source>
</evidence>
<evidence type="ECO:0000256" key="1">
    <source>
        <dbReference type="SAM" id="MobiDB-lite"/>
    </source>
</evidence>
<comment type="caution">
    <text evidence="2">The sequence shown here is derived from an EMBL/GenBank/DDBJ whole genome shotgun (WGS) entry which is preliminary data.</text>
</comment>
<organism evidence="2 3">
    <name type="scientific">Peronospora belbahrii</name>
    <dbReference type="NCBI Taxonomy" id="622444"/>
    <lineage>
        <taxon>Eukaryota</taxon>
        <taxon>Sar</taxon>
        <taxon>Stramenopiles</taxon>
        <taxon>Oomycota</taxon>
        <taxon>Peronosporomycetes</taxon>
        <taxon>Peronosporales</taxon>
        <taxon>Peronosporaceae</taxon>
        <taxon>Peronospora</taxon>
    </lineage>
</organism>
<dbReference type="Proteomes" id="UP001158986">
    <property type="component" value="Unassembled WGS sequence"/>
</dbReference>
<keyword evidence="3" id="KW-1185">Reference proteome</keyword>
<feature type="region of interest" description="Disordered" evidence="1">
    <location>
        <begin position="20"/>
        <end position="43"/>
    </location>
</feature>